<dbReference type="RefSeq" id="WP_046499641.1">
    <property type="nucleotide sequence ID" value="NZ_CGIH01000046.1"/>
</dbReference>
<evidence type="ECO:0000313" key="3">
    <source>
        <dbReference type="Proteomes" id="UP000045545"/>
    </source>
</evidence>
<dbReference type="InterPro" id="IPR043168">
    <property type="entry name" value="DegV_C"/>
</dbReference>
<dbReference type="PANTHER" id="PTHR33434:SF2">
    <property type="entry name" value="FATTY ACID-BINDING PROTEIN TM_1468"/>
    <property type="match status" value="1"/>
</dbReference>
<dbReference type="SUPFAM" id="SSF82549">
    <property type="entry name" value="DAK1/DegV-like"/>
    <property type="match status" value="1"/>
</dbReference>
<proteinExistence type="predicted"/>
<keyword evidence="3" id="KW-1185">Reference proteome</keyword>
<dbReference type="EMBL" id="CGIH01000046">
    <property type="protein sequence ID" value="CFY01744.1"/>
    <property type="molecule type" value="Genomic_DNA"/>
</dbReference>
<evidence type="ECO:0000256" key="1">
    <source>
        <dbReference type="ARBA" id="ARBA00023121"/>
    </source>
</evidence>
<dbReference type="Gene3D" id="3.40.50.10170">
    <property type="match status" value="1"/>
</dbReference>
<organism evidence="2 3">
    <name type="scientific">Syntrophomonas zehnderi OL-4</name>
    <dbReference type="NCBI Taxonomy" id="690567"/>
    <lineage>
        <taxon>Bacteria</taxon>
        <taxon>Bacillati</taxon>
        <taxon>Bacillota</taxon>
        <taxon>Clostridia</taxon>
        <taxon>Eubacteriales</taxon>
        <taxon>Syntrophomonadaceae</taxon>
        <taxon>Syntrophomonas</taxon>
    </lineage>
</organism>
<evidence type="ECO:0000313" key="2">
    <source>
        <dbReference type="EMBL" id="CFY01744.1"/>
    </source>
</evidence>
<dbReference type="NCBIfam" id="TIGR00762">
    <property type="entry name" value="DegV"/>
    <property type="match status" value="1"/>
</dbReference>
<dbReference type="PROSITE" id="PS51482">
    <property type="entry name" value="DEGV"/>
    <property type="match status" value="1"/>
</dbReference>
<dbReference type="InterPro" id="IPR003797">
    <property type="entry name" value="DegV"/>
</dbReference>
<reference evidence="2 3" key="1">
    <citation type="submission" date="2015-03" db="EMBL/GenBank/DDBJ databases">
        <authorList>
            <person name="Murphy D."/>
        </authorList>
    </citation>
    <scope>NUCLEOTIDE SEQUENCE [LARGE SCALE GENOMIC DNA]</scope>
    <source>
        <strain evidence="2 3">OL-4</strain>
    </source>
</reference>
<dbReference type="Gene3D" id="3.30.1180.10">
    <property type="match status" value="1"/>
</dbReference>
<keyword evidence="1" id="KW-0446">Lipid-binding</keyword>
<sequence>MGIKIVSDNCCDLDTELLKKHNICLTHLTVRFGDRVYQPGELTNASFYEKMNTSPTLPYTSQPTVEEINQVYTDALADGSEVIAIHMSSGLSGTYQGGVMVKNMLNNPRLHVFDSRKASVGLGLLVLEAARMAERGETVAAILQRLQEMQARMQCIFVVGRLDCLIKGGRISRAKGAIAEVLDIKPVLHMDEGGYIMLYDKARGFKGAQQKLISIMEKNYAKSSSPTVGICHSAVPNIADSLKKSIQKNLDLQDIIIGEIGPIIGSHVGMGTFSVFFEK</sequence>
<dbReference type="PANTHER" id="PTHR33434">
    <property type="entry name" value="DEGV DOMAIN-CONTAINING PROTEIN DR_1986-RELATED"/>
    <property type="match status" value="1"/>
</dbReference>
<dbReference type="Proteomes" id="UP000045545">
    <property type="component" value="Unassembled WGS sequence"/>
</dbReference>
<accession>A0A0E4C9K5</accession>
<gene>
    <name evidence="2" type="ORF">2570</name>
</gene>
<dbReference type="STRING" id="690567.2570"/>
<name>A0A0E4C9K5_9FIRM</name>
<dbReference type="Pfam" id="PF02645">
    <property type="entry name" value="DegV"/>
    <property type="match status" value="1"/>
</dbReference>
<protein>
    <submittedName>
        <fullName evidence="2">DegV</fullName>
    </submittedName>
</protein>
<dbReference type="InterPro" id="IPR050270">
    <property type="entry name" value="DegV_domain_contain"/>
</dbReference>
<dbReference type="GO" id="GO:0008289">
    <property type="term" value="F:lipid binding"/>
    <property type="evidence" value="ECO:0007669"/>
    <property type="project" value="UniProtKB-KW"/>
</dbReference>
<dbReference type="AlphaFoldDB" id="A0A0E4C9K5"/>